<feature type="compositionally biased region" description="Basic and acidic residues" evidence="4">
    <location>
        <begin position="39"/>
        <end position="52"/>
    </location>
</feature>
<comment type="caution">
    <text evidence="9">The sequence shown here is derived from an EMBL/GenBank/DDBJ whole genome shotgun (WGS) entry which is preliminary data.</text>
</comment>
<dbReference type="EMBL" id="JBIUZV010000002">
    <property type="protein sequence ID" value="MFJ3045277.1"/>
    <property type="molecule type" value="Genomic_DNA"/>
</dbReference>
<accession>A0ABW8EXJ9</accession>
<dbReference type="InterPro" id="IPR027282">
    <property type="entry name" value="TPS"/>
</dbReference>
<gene>
    <name evidence="9" type="ORF">ACIPEN_05555</name>
</gene>
<feature type="domain" description="ShlB POTRA" evidence="8">
    <location>
        <begin position="154"/>
        <end position="208"/>
    </location>
</feature>
<dbReference type="Proteomes" id="UP001617427">
    <property type="component" value="Unassembled WGS sequence"/>
</dbReference>
<evidence type="ECO:0000259" key="8">
    <source>
        <dbReference type="Pfam" id="PF17287"/>
    </source>
</evidence>
<dbReference type="Pfam" id="PF03865">
    <property type="entry name" value="ShlB"/>
    <property type="match status" value="1"/>
</dbReference>
<protein>
    <submittedName>
        <fullName evidence="9">ShlB/FhaC/HecB family hemolysin secretion/activation protein</fullName>
    </submittedName>
</protein>
<keyword evidence="1" id="KW-0472">Membrane</keyword>
<dbReference type="PANTHER" id="PTHR34597">
    <property type="entry name" value="SLR1661 PROTEIN"/>
    <property type="match status" value="1"/>
</dbReference>
<evidence type="ECO:0000313" key="9">
    <source>
        <dbReference type="EMBL" id="MFJ3045277.1"/>
    </source>
</evidence>
<dbReference type="InterPro" id="IPR035251">
    <property type="entry name" value="ShlB_POTRA"/>
</dbReference>
<evidence type="ECO:0000256" key="3">
    <source>
        <dbReference type="ARBA" id="ARBA00023237"/>
    </source>
</evidence>
<dbReference type="InterPro" id="IPR051544">
    <property type="entry name" value="TPS_OM_transporter"/>
</dbReference>
<keyword evidence="1" id="KW-1134">Transmembrane beta strand</keyword>
<keyword evidence="2" id="KW-0812">Transmembrane</keyword>
<evidence type="ECO:0000256" key="1">
    <source>
        <dbReference type="ARBA" id="ARBA00022452"/>
    </source>
</evidence>
<keyword evidence="10" id="KW-1185">Reference proteome</keyword>
<evidence type="ECO:0000259" key="7">
    <source>
        <dbReference type="Pfam" id="PF08479"/>
    </source>
</evidence>
<feature type="chain" id="PRO_5045105673" evidence="5">
    <location>
        <begin position="26"/>
        <end position="566"/>
    </location>
</feature>
<dbReference type="PIRSF" id="PIRSF029745">
    <property type="entry name" value="FhaC"/>
    <property type="match status" value="1"/>
</dbReference>
<dbReference type="PANTHER" id="PTHR34597:SF3">
    <property type="entry name" value="OUTER MEMBRANE TRANSPORTER CDIB"/>
    <property type="match status" value="1"/>
</dbReference>
<dbReference type="Pfam" id="PF08479">
    <property type="entry name" value="POTRA_2"/>
    <property type="match status" value="1"/>
</dbReference>
<feature type="region of interest" description="Disordered" evidence="4">
    <location>
        <begin position="39"/>
        <end position="68"/>
    </location>
</feature>
<dbReference type="RefSeq" id="WP_402698754.1">
    <property type="nucleotide sequence ID" value="NZ_JBIUZV010000002.1"/>
</dbReference>
<dbReference type="Pfam" id="PF17287">
    <property type="entry name" value="POTRA_3"/>
    <property type="match status" value="1"/>
</dbReference>
<sequence length="566" mass="61890">MFSRFPLKHLALLVSLILHATSALAQTAANQEQLQRERERVLRQQQETRPDVKPITPPEAVSTTPVFPEHEQPCQQVSSVTLDGADASRFEFALESVTGPDGASGRCLGSKGVNTVLARVQNAVIARGYTTTRIVAMPQDLRSGQLVLSVIPGKVRAIRFASDADPRGTARNALPVQVGDILNLRDIEQGLENFKRVPTAQADIQITPSEGKDAQPGDSDLVIQYQQAFPFRLSASLDDGGSRATGKYQAGLTLAYDNWWTLNDLFYVSINRSLGHYGEEGSNGYTLHYSLPFGYWLFSATMSGSKYHQTVAGAFENFIYSGRSETSELKLSRLIYRDGVRKTTSYLKGLLRTSYNAIDDTEIGPQQRRTTSWEAGINHREFIGDATADATLAYRRSLDRQGAEPISEFDLPQIGTRYGLFLADASLNVPFGLGEAALRYSGTARAQWNRGALPPQDQFSIGGRYTVRGFDGDLTLQAERGWFLRNEIALGLGQSGQELYLGVDTGAVSGPSAQFLTGQRLTGSAIGLRGAAYKLSYDIFLATPLVRPKGFTTANVTGGFSLLWTF</sequence>
<proteinExistence type="predicted"/>
<reference evidence="9 10" key="1">
    <citation type="submission" date="2024-10" db="EMBL/GenBank/DDBJ databases">
        <title>The Natural Products Discovery Center: Release of the First 8490 Sequenced Strains for Exploring Actinobacteria Biosynthetic Diversity.</title>
        <authorList>
            <person name="Kalkreuter E."/>
            <person name="Kautsar S.A."/>
            <person name="Yang D."/>
            <person name="Bader C.D."/>
            <person name="Teijaro C.N."/>
            <person name="Fluegel L."/>
            <person name="Davis C.M."/>
            <person name="Simpson J.R."/>
            <person name="Lauterbach L."/>
            <person name="Steele A.D."/>
            <person name="Gui C."/>
            <person name="Meng S."/>
            <person name="Li G."/>
            <person name="Viehrig K."/>
            <person name="Ye F."/>
            <person name="Su P."/>
            <person name="Kiefer A.F."/>
            <person name="Nichols A."/>
            <person name="Cepeda A.J."/>
            <person name="Yan W."/>
            <person name="Fan B."/>
            <person name="Jiang Y."/>
            <person name="Adhikari A."/>
            <person name="Zheng C.-J."/>
            <person name="Schuster L."/>
            <person name="Cowan T.M."/>
            <person name="Smanski M.J."/>
            <person name="Chevrette M.G."/>
            <person name="De Carvalho L.P.S."/>
            <person name="Shen B."/>
        </authorList>
    </citation>
    <scope>NUCLEOTIDE SEQUENCE [LARGE SCALE GENOMIC DNA]</scope>
    <source>
        <strain evidence="9 10">NPDC087045</strain>
    </source>
</reference>
<evidence type="ECO:0000313" key="10">
    <source>
        <dbReference type="Proteomes" id="UP001617427"/>
    </source>
</evidence>
<dbReference type="Gene3D" id="3.10.20.310">
    <property type="entry name" value="membrane protein fhac"/>
    <property type="match status" value="1"/>
</dbReference>
<keyword evidence="3" id="KW-0998">Cell outer membrane</keyword>
<dbReference type="Gene3D" id="2.40.160.50">
    <property type="entry name" value="membrane protein fhac: a member of the omp85/tpsb transporter family"/>
    <property type="match status" value="1"/>
</dbReference>
<evidence type="ECO:0000256" key="4">
    <source>
        <dbReference type="SAM" id="MobiDB-lite"/>
    </source>
</evidence>
<feature type="domain" description="Polypeptide-transport-associated ShlB-type" evidence="7">
    <location>
        <begin position="77"/>
        <end position="153"/>
    </location>
</feature>
<evidence type="ECO:0000256" key="5">
    <source>
        <dbReference type="SAM" id="SignalP"/>
    </source>
</evidence>
<evidence type="ECO:0000256" key="2">
    <source>
        <dbReference type="ARBA" id="ARBA00022692"/>
    </source>
</evidence>
<dbReference type="InterPro" id="IPR013686">
    <property type="entry name" value="Polypept-transport_assoc_ShlB"/>
</dbReference>
<organism evidence="9 10">
    <name type="scientific">Herbaspirillum chlorophenolicum</name>
    <dbReference type="NCBI Taxonomy" id="211589"/>
    <lineage>
        <taxon>Bacteria</taxon>
        <taxon>Pseudomonadati</taxon>
        <taxon>Pseudomonadota</taxon>
        <taxon>Betaproteobacteria</taxon>
        <taxon>Burkholderiales</taxon>
        <taxon>Oxalobacteraceae</taxon>
        <taxon>Herbaspirillum</taxon>
    </lineage>
</organism>
<name>A0ABW8EXJ9_9BURK</name>
<keyword evidence="5" id="KW-0732">Signal</keyword>
<evidence type="ECO:0000259" key="6">
    <source>
        <dbReference type="Pfam" id="PF03865"/>
    </source>
</evidence>
<dbReference type="InterPro" id="IPR005565">
    <property type="entry name" value="Hemolysn_activator_HlyB_C"/>
</dbReference>
<feature type="signal peptide" evidence="5">
    <location>
        <begin position="1"/>
        <end position="25"/>
    </location>
</feature>
<feature type="domain" description="Haemolysin activator HlyB C-terminal" evidence="6">
    <location>
        <begin position="217"/>
        <end position="530"/>
    </location>
</feature>